<accession>A0A0M3JRR3</accession>
<dbReference type="PANTHER" id="PTHR16317:SF1">
    <property type="entry name" value="KICSTOR COMPLEX PROTEIN ITFG2"/>
    <property type="match status" value="1"/>
</dbReference>
<evidence type="ECO:0000313" key="2">
    <source>
        <dbReference type="Proteomes" id="UP000267096"/>
    </source>
</evidence>
<protein>
    <submittedName>
        <fullName evidence="3">Integrin-alpha FG-GAP repeat-containing protein 2</fullName>
    </submittedName>
</protein>
<dbReference type="EMBL" id="UYRR01030986">
    <property type="protein sequence ID" value="VDK42459.1"/>
    <property type="molecule type" value="Genomic_DNA"/>
</dbReference>
<evidence type="ECO:0000313" key="1">
    <source>
        <dbReference type="EMBL" id="VDK42459.1"/>
    </source>
</evidence>
<reference evidence="1 2" key="2">
    <citation type="submission" date="2018-11" db="EMBL/GenBank/DDBJ databases">
        <authorList>
            <consortium name="Pathogen Informatics"/>
        </authorList>
    </citation>
    <scope>NUCLEOTIDE SEQUENCE [LARGE SCALE GENOMIC DNA]</scope>
</reference>
<reference evidence="3" key="1">
    <citation type="submission" date="2017-02" db="UniProtKB">
        <authorList>
            <consortium name="WormBaseParasite"/>
        </authorList>
    </citation>
    <scope>IDENTIFICATION</scope>
</reference>
<proteinExistence type="predicted"/>
<gene>
    <name evidence="1" type="ORF">ASIM_LOCUS10170</name>
</gene>
<name>A0A0M3JRR3_ANISI</name>
<keyword evidence="2" id="KW-1185">Reference proteome</keyword>
<dbReference type="OrthoDB" id="9996127at2759"/>
<evidence type="ECO:0000313" key="3">
    <source>
        <dbReference type="WBParaSite" id="ASIM_0001061201-mRNA-1"/>
    </source>
</evidence>
<dbReference type="InterPro" id="IPR036322">
    <property type="entry name" value="WD40_repeat_dom_sf"/>
</dbReference>
<dbReference type="PANTHER" id="PTHR16317">
    <property type="entry name" value="INTEGRIN ALPHA REPEAT DOMAIN-CONTAINING"/>
    <property type="match status" value="1"/>
</dbReference>
<dbReference type="GO" id="GO:0032006">
    <property type="term" value="P:regulation of TOR signaling"/>
    <property type="evidence" value="ECO:0007669"/>
    <property type="project" value="TreeGrafter"/>
</dbReference>
<sequence length="346" mass="38723">MRVLRQGAYLCPKALLTTHLNCPSSSALMGISPHKQAFFIVGKIVFFTTDRSKVSKCGGRFNSPITAITVGNLRHSDKDEVIAISADGLLQSMSFPVYDENTLYQPSILFEQFLNANICAAQIIDIDNDGLDEMVVIMTDRVVRTYRFIEGRLRTLNKWEVPSQIYALSIGATRCGRIYALLGQLQQRYVVKIEFAEKNCMILPQTMSPENFHNELDIPMNPVQVTLVGKAINKLFIVNPDCNTENELKTVGGDIVCVSTTTLSNGIRLIVTVDMNGILLVYGWRDNLVPQSAPLVRCHILPDVQYLSTISDDYDDNKFFVAISTVYCKVAIYQIDISSIVQIKKH</sequence>
<dbReference type="AlphaFoldDB" id="A0A0M3JRR3"/>
<dbReference type="Pfam" id="PF15907">
    <property type="entry name" value="Itfg2"/>
    <property type="match status" value="1"/>
</dbReference>
<organism evidence="3">
    <name type="scientific">Anisakis simplex</name>
    <name type="common">Herring worm</name>
    <dbReference type="NCBI Taxonomy" id="6269"/>
    <lineage>
        <taxon>Eukaryota</taxon>
        <taxon>Metazoa</taxon>
        <taxon>Ecdysozoa</taxon>
        <taxon>Nematoda</taxon>
        <taxon>Chromadorea</taxon>
        <taxon>Rhabditida</taxon>
        <taxon>Spirurina</taxon>
        <taxon>Ascaridomorpha</taxon>
        <taxon>Ascaridoidea</taxon>
        <taxon>Anisakidae</taxon>
        <taxon>Anisakis</taxon>
        <taxon>Anisakis simplex complex</taxon>
    </lineage>
</organism>
<dbReference type="Proteomes" id="UP000267096">
    <property type="component" value="Unassembled WGS sequence"/>
</dbReference>
<dbReference type="WBParaSite" id="ASIM_0001061201-mRNA-1">
    <property type="protein sequence ID" value="ASIM_0001061201-mRNA-1"/>
    <property type="gene ID" value="ASIM_0001061201"/>
</dbReference>
<dbReference type="InterPro" id="IPR031793">
    <property type="entry name" value="KICSTOR_ITFG2"/>
</dbReference>
<dbReference type="SUPFAM" id="SSF50978">
    <property type="entry name" value="WD40 repeat-like"/>
    <property type="match status" value="1"/>
</dbReference>